<reference evidence="12" key="1">
    <citation type="submission" date="2022-10" db="EMBL/GenBank/DDBJ databases">
        <title>Genome assembly of Pristionchus species.</title>
        <authorList>
            <person name="Yoshida K."/>
            <person name="Sommer R.J."/>
        </authorList>
    </citation>
    <scope>NUCLEOTIDE SEQUENCE [LARGE SCALE GENOMIC DNA]</scope>
    <source>
        <strain evidence="12">RS5460</strain>
    </source>
</reference>
<sequence>CTIKTKIFFAILGISAGLMAGSWFAIGYHNISTAIMAFTSAFFASLSLYMHWAYKKNWMVSWSESSFNAIFYINVILFIFSSAGMVVCMVIAGINHQGLTHDELMGENLWMTAVWCFMTAKWTGMSAYYARSYSSHLMAPLVHSQPIF</sequence>
<keyword evidence="9" id="KW-0458">Lysosome</keyword>
<dbReference type="EMBL" id="BTRK01000001">
    <property type="protein sequence ID" value="GMR32549.1"/>
    <property type="molecule type" value="Genomic_DNA"/>
</dbReference>
<dbReference type="Pfam" id="PF16954">
    <property type="entry name" value="HRG"/>
    <property type="match status" value="1"/>
</dbReference>
<evidence type="ECO:0008006" key="13">
    <source>
        <dbReference type="Google" id="ProtNLM"/>
    </source>
</evidence>
<keyword evidence="12" id="KW-1185">Reference proteome</keyword>
<protein>
    <recommendedName>
        <fullName evidence="13">Heme transporter hrg-1</fullName>
    </recommendedName>
</protein>
<feature type="non-terminal residue" evidence="11">
    <location>
        <position position="1"/>
    </location>
</feature>
<comment type="subcellular location">
    <subcellularLocation>
        <location evidence="2">Endosome membrane</location>
        <topology evidence="2">Multi-pass membrane protein</topology>
    </subcellularLocation>
    <subcellularLocation>
        <location evidence="1">Lysosome membrane</location>
        <topology evidence="1">Multi-pass membrane protein</topology>
    </subcellularLocation>
</comment>
<evidence type="ECO:0000313" key="12">
    <source>
        <dbReference type="Proteomes" id="UP001328107"/>
    </source>
</evidence>
<keyword evidence="4" id="KW-0813">Transport</keyword>
<keyword evidence="7 10" id="KW-1133">Transmembrane helix</keyword>
<dbReference type="GO" id="GO:0010008">
    <property type="term" value="C:endosome membrane"/>
    <property type="evidence" value="ECO:0007669"/>
    <property type="project" value="UniProtKB-SubCell"/>
</dbReference>
<keyword evidence="6" id="KW-0967">Endosome</keyword>
<feature type="transmembrane region" description="Helical" evidence="10">
    <location>
        <begin position="7"/>
        <end position="25"/>
    </location>
</feature>
<evidence type="ECO:0000256" key="2">
    <source>
        <dbReference type="ARBA" id="ARBA00004337"/>
    </source>
</evidence>
<feature type="transmembrane region" description="Helical" evidence="10">
    <location>
        <begin position="31"/>
        <end position="50"/>
    </location>
</feature>
<keyword evidence="8 10" id="KW-0472">Membrane</keyword>
<feature type="transmembrane region" description="Helical" evidence="10">
    <location>
        <begin position="71"/>
        <end position="94"/>
    </location>
</feature>
<evidence type="ECO:0000256" key="8">
    <source>
        <dbReference type="ARBA" id="ARBA00023136"/>
    </source>
</evidence>
<feature type="transmembrane region" description="Helical" evidence="10">
    <location>
        <begin position="109"/>
        <end position="130"/>
    </location>
</feature>
<dbReference type="AlphaFoldDB" id="A0AAN4Z3Q2"/>
<keyword evidence="5 10" id="KW-0812">Transmembrane</keyword>
<dbReference type="InterPro" id="IPR026218">
    <property type="entry name" value="HRG"/>
</dbReference>
<proteinExistence type="inferred from homology"/>
<dbReference type="GO" id="GO:0005886">
    <property type="term" value="C:plasma membrane"/>
    <property type="evidence" value="ECO:0007669"/>
    <property type="project" value="TreeGrafter"/>
</dbReference>
<accession>A0AAN4Z3Q2</accession>
<dbReference type="GO" id="GO:0020037">
    <property type="term" value="F:heme binding"/>
    <property type="evidence" value="ECO:0007669"/>
    <property type="project" value="TreeGrafter"/>
</dbReference>
<gene>
    <name evidence="11" type="ORF">PMAYCL1PPCAC_02744</name>
</gene>
<organism evidence="11 12">
    <name type="scientific">Pristionchus mayeri</name>
    <dbReference type="NCBI Taxonomy" id="1317129"/>
    <lineage>
        <taxon>Eukaryota</taxon>
        <taxon>Metazoa</taxon>
        <taxon>Ecdysozoa</taxon>
        <taxon>Nematoda</taxon>
        <taxon>Chromadorea</taxon>
        <taxon>Rhabditida</taxon>
        <taxon>Rhabditina</taxon>
        <taxon>Diplogasteromorpha</taxon>
        <taxon>Diplogasteroidea</taxon>
        <taxon>Neodiplogasteridae</taxon>
        <taxon>Pristionchus</taxon>
    </lineage>
</organism>
<evidence type="ECO:0000256" key="3">
    <source>
        <dbReference type="ARBA" id="ARBA00006203"/>
    </source>
</evidence>
<comment type="similarity">
    <text evidence="3">Belongs to the HRG family.</text>
</comment>
<evidence type="ECO:0000256" key="4">
    <source>
        <dbReference type="ARBA" id="ARBA00022448"/>
    </source>
</evidence>
<name>A0AAN4Z3Q2_9BILA</name>
<dbReference type="GO" id="GO:0015232">
    <property type="term" value="F:heme transmembrane transporter activity"/>
    <property type="evidence" value="ECO:0007669"/>
    <property type="project" value="InterPro"/>
</dbReference>
<dbReference type="Proteomes" id="UP001328107">
    <property type="component" value="Unassembled WGS sequence"/>
</dbReference>
<evidence type="ECO:0000256" key="9">
    <source>
        <dbReference type="ARBA" id="ARBA00023228"/>
    </source>
</evidence>
<dbReference type="GO" id="GO:0005765">
    <property type="term" value="C:lysosomal membrane"/>
    <property type="evidence" value="ECO:0007669"/>
    <property type="project" value="UniProtKB-SubCell"/>
</dbReference>
<dbReference type="PANTHER" id="PTHR31525">
    <property type="entry name" value="HEME TRANSPORTER HRG1"/>
    <property type="match status" value="1"/>
</dbReference>
<evidence type="ECO:0000256" key="10">
    <source>
        <dbReference type="SAM" id="Phobius"/>
    </source>
</evidence>
<dbReference type="PRINTS" id="PR02095">
    <property type="entry name" value="TRNSPORTRHRG"/>
</dbReference>
<comment type="caution">
    <text evidence="11">The sequence shown here is derived from an EMBL/GenBank/DDBJ whole genome shotgun (WGS) entry which is preliminary data.</text>
</comment>
<evidence type="ECO:0000256" key="7">
    <source>
        <dbReference type="ARBA" id="ARBA00022989"/>
    </source>
</evidence>
<dbReference type="PANTHER" id="PTHR31525:SF1">
    <property type="entry name" value="HEME TRANSPORTER HRG1"/>
    <property type="match status" value="1"/>
</dbReference>
<evidence type="ECO:0000256" key="1">
    <source>
        <dbReference type="ARBA" id="ARBA00004155"/>
    </source>
</evidence>
<evidence type="ECO:0000256" key="5">
    <source>
        <dbReference type="ARBA" id="ARBA00022692"/>
    </source>
</evidence>
<evidence type="ECO:0000256" key="6">
    <source>
        <dbReference type="ARBA" id="ARBA00022753"/>
    </source>
</evidence>
<evidence type="ECO:0000313" key="11">
    <source>
        <dbReference type="EMBL" id="GMR32549.1"/>
    </source>
</evidence>